<proteinExistence type="predicted"/>
<dbReference type="InterPro" id="IPR046350">
    <property type="entry name" value="Cystatin_sf"/>
</dbReference>
<dbReference type="EMBL" id="QICL01000006">
    <property type="protein sequence ID" value="PXV65915.1"/>
    <property type="molecule type" value="Genomic_DNA"/>
</dbReference>
<evidence type="ECO:0000313" key="2">
    <source>
        <dbReference type="Proteomes" id="UP000247973"/>
    </source>
</evidence>
<dbReference type="RefSeq" id="WP_110310103.1">
    <property type="nucleotide sequence ID" value="NZ_QICL01000006.1"/>
</dbReference>
<gene>
    <name evidence="1" type="ORF">CLV62_10688</name>
</gene>
<dbReference type="SUPFAM" id="SSF54403">
    <property type="entry name" value="Cystatin/monellin"/>
    <property type="match status" value="1"/>
</dbReference>
<keyword evidence="2" id="KW-1185">Reference proteome</keyword>
<sequence>MKKLGFCEVFTIEREYQAGVLEITILVKLENIALLGVTKLPPKLIGGKGIESYSFMPVQKNAIGALQFAKYNPVSGTILFEEVIPYDICEANSLGGWSEFNDLTEEDEKAFDLILDGIVGVSYKAKKVSKQVVNGINYRFQAEAKGVYPGAKPYNAVVSAHIAPDGTIDTVAIF</sequence>
<comment type="caution">
    <text evidence="1">The sequence shown here is derived from an EMBL/GenBank/DDBJ whole genome shotgun (WGS) entry which is preliminary data.</text>
</comment>
<evidence type="ECO:0000313" key="1">
    <source>
        <dbReference type="EMBL" id="PXV65915.1"/>
    </source>
</evidence>
<dbReference type="AlphaFoldDB" id="A0A2V3PQI9"/>
<dbReference type="Proteomes" id="UP000247973">
    <property type="component" value="Unassembled WGS sequence"/>
</dbReference>
<protein>
    <submittedName>
        <fullName evidence="1">Uncharacterized protein</fullName>
    </submittedName>
</protein>
<reference evidence="1 2" key="1">
    <citation type="submission" date="2018-03" db="EMBL/GenBank/DDBJ databases">
        <title>Genomic Encyclopedia of Archaeal and Bacterial Type Strains, Phase II (KMG-II): from individual species to whole genera.</title>
        <authorList>
            <person name="Goeker M."/>
        </authorList>
    </citation>
    <scope>NUCLEOTIDE SEQUENCE [LARGE SCALE GENOMIC DNA]</scope>
    <source>
        <strain evidence="1 2">DSM 100214</strain>
    </source>
</reference>
<name>A0A2V3PQI9_9BACT</name>
<accession>A0A2V3PQI9</accession>
<organism evidence="1 2">
    <name type="scientific">Dysgonomonas alginatilytica</name>
    <dbReference type="NCBI Taxonomy" id="1605892"/>
    <lineage>
        <taxon>Bacteria</taxon>
        <taxon>Pseudomonadati</taxon>
        <taxon>Bacteroidota</taxon>
        <taxon>Bacteroidia</taxon>
        <taxon>Bacteroidales</taxon>
        <taxon>Dysgonomonadaceae</taxon>
        <taxon>Dysgonomonas</taxon>
    </lineage>
</organism>
<dbReference type="OrthoDB" id="2051973at2"/>